<keyword evidence="6" id="KW-0833">Ubl conjugation pathway</keyword>
<keyword evidence="3" id="KW-0853">WD repeat</keyword>
<name>A0A7T8KC78_CALRO</name>
<keyword evidence="8" id="KW-0234">DNA repair</keyword>
<accession>A0A7T8KC78</accession>
<dbReference type="Proteomes" id="UP000595437">
    <property type="component" value="Chromosome 3"/>
</dbReference>
<proteinExistence type="inferred from homology"/>
<dbReference type="InterPro" id="IPR015943">
    <property type="entry name" value="WD40/YVTN_repeat-like_dom_sf"/>
</dbReference>
<organism evidence="11 12">
    <name type="scientific">Caligus rogercresseyi</name>
    <name type="common">Sea louse</name>
    <dbReference type="NCBI Taxonomy" id="217165"/>
    <lineage>
        <taxon>Eukaryota</taxon>
        <taxon>Metazoa</taxon>
        <taxon>Ecdysozoa</taxon>
        <taxon>Arthropoda</taxon>
        <taxon>Crustacea</taxon>
        <taxon>Multicrustacea</taxon>
        <taxon>Hexanauplia</taxon>
        <taxon>Copepoda</taxon>
        <taxon>Siphonostomatoida</taxon>
        <taxon>Caligidae</taxon>
        <taxon>Caligus</taxon>
    </lineage>
</organism>
<dbReference type="OrthoDB" id="9890280at2759"/>
<gene>
    <name evidence="11" type="ORF">FKW44_005604</name>
</gene>
<keyword evidence="9" id="KW-0539">Nucleus</keyword>
<evidence type="ECO:0000256" key="10">
    <source>
        <dbReference type="ARBA" id="ARBA00031670"/>
    </source>
</evidence>
<dbReference type="SMART" id="SM00320">
    <property type="entry name" value="WD40"/>
    <property type="match status" value="4"/>
</dbReference>
<dbReference type="GO" id="GO:0080008">
    <property type="term" value="C:Cul4-RING E3 ubiquitin ligase complex"/>
    <property type="evidence" value="ECO:0007669"/>
    <property type="project" value="InterPro"/>
</dbReference>
<dbReference type="GO" id="GO:0009411">
    <property type="term" value="P:response to UV"/>
    <property type="evidence" value="ECO:0007669"/>
    <property type="project" value="TreeGrafter"/>
</dbReference>
<keyword evidence="12" id="KW-1185">Reference proteome</keyword>
<evidence type="ECO:0000313" key="12">
    <source>
        <dbReference type="Proteomes" id="UP000595437"/>
    </source>
</evidence>
<evidence type="ECO:0000313" key="11">
    <source>
        <dbReference type="EMBL" id="QQP53215.1"/>
    </source>
</evidence>
<comment type="similarity">
    <text evidence="2">Belongs to the WD repeat DDB2/WDR76 family.</text>
</comment>
<evidence type="ECO:0000256" key="4">
    <source>
        <dbReference type="ARBA" id="ARBA00022737"/>
    </source>
</evidence>
<evidence type="ECO:0000256" key="5">
    <source>
        <dbReference type="ARBA" id="ARBA00022763"/>
    </source>
</evidence>
<keyword evidence="4" id="KW-0677">Repeat</keyword>
<reference evidence="12" key="1">
    <citation type="submission" date="2021-01" db="EMBL/GenBank/DDBJ databases">
        <title>Caligus Genome Assembly.</title>
        <authorList>
            <person name="Gallardo-Escarate C."/>
        </authorList>
    </citation>
    <scope>NUCLEOTIDE SEQUENCE [LARGE SCALE GENOMIC DNA]</scope>
</reference>
<evidence type="ECO:0000256" key="3">
    <source>
        <dbReference type="ARBA" id="ARBA00022574"/>
    </source>
</evidence>
<keyword evidence="7" id="KW-0238">DNA-binding</keyword>
<evidence type="ECO:0000256" key="7">
    <source>
        <dbReference type="ARBA" id="ARBA00023125"/>
    </source>
</evidence>
<sequence>RNILSTINNAQNGWQRHRMSDSIETRARTNVVESLRHFGIYKSSSPFEKRITAITWHPSQAHLLAVGNKWGSILLWNYEKDDFTSFMDGIGPGGSIQNIKFHPTRPDWAYTCSIDGTMALKNLSKDQGTILRSSSPMTPITTAVGNNKGTMTLMTSEGEDTVWSKKLHKGKIYDIRFSPREPWLMVSTSVDHSEKEPLADIPHNKAVNSAVFSSVDGTGLLTTDQHSELRVYRAPQWTCQNVIAHPHRQFQHLSPIIATWHPLVDLIVVGRYPDPKFEGYSKGEARSIDLIDRI</sequence>
<dbReference type="GO" id="GO:0006281">
    <property type="term" value="P:DNA repair"/>
    <property type="evidence" value="ECO:0007669"/>
    <property type="project" value="UniProtKB-KW"/>
</dbReference>
<evidence type="ECO:0000256" key="8">
    <source>
        <dbReference type="ARBA" id="ARBA00023204"/>
    </source>
</evidence>
<dbReference type="GO" id="GO:0005634">
    <property type="term" value="C:nucleus"/>
    <property type="evidence" value="ECO:0007669"/>
    <property type="project" value="UniProtKB-SubCell"/>
</dbReference>
<dbReference type="EMBL" id="CP045892">
    <property type="protein sequence ID" value="QQP53215.1"/>
    <property type="molecule type" value="Genomic_DNA"/>
</dbReference>
<dbReference type="Gene3D" id="2.130.10.10">
    <property type="entry name" value="YVTN repeat-like/Quinoprotein amine dehydrogenase"/>
    <property type="match status" value="1"/>
</dbReference>
<protein>
    <recommendedName>
        <fullName evidence="10">Damage-specific DNA-binding protein 2</fullName>
    </recommendedName>
</protein>
<evidence type="ECO:0000256" key="9">
    <source>
        <dbReference type="ARBA" id="ARBA00023242"/>
    </source>
</evidence>
<dbReference type="PANTHER" id="PTHR15169">
    <property type="entry name" value="DAMAGE-SPECIFIC DNA BINDING PROTEIN 2"/>
    <property type="match status" value="1"/>
</dbReference>
<dbReference type="AlphaFoldDB" id="A0A7T8KC78"/>
<feature type="non-terminal residue" evidence="11">
    <location>
        <position position="294"/>
    </location>
</feature>
<dbReference type="GO" id="GO:0003684">
    <property type="term" value="F:damaged DNA binding"/>
    <property type="evidence" value="ECO:0007669"/>
    <property type="project" value="InterPro"/>
</dbReference>
<dbReference type="InterPro" id="IPR001680">
    <property type="entry name" value="WD40_rpt"/>
</dbReference>
<dbReference type="PANTHER" id="PTHR15169:SF0">
    <property type="entry name" value="DNA DAMAGE-BINDING PROTEIN 2"/>
    <property type="match status" value="1"/>
</dbReference>
<dbReference type="InterPro" id="IPR033312">
    <property type="entry name" value="DDB2"/>
</dbReference>
<comment type="subcellular location">
    <subcellularLocation>
        <location evidence="1">Nucleus</location>
    </subcellularLocation>
</comment>
<dbReference type="SUPFAM" id="SSF50978">
    <property type="entry name" value="WD40 repeat-like"/>
    <property type="match status" value="1"/>
</dbReference>
<evidence type="ECO:0000256" key="1">
    <source>
        <dbReference type="ARBA" id="ARBA00004123"/>
    </source>
</evidence>
<keyword evidence="5" id="KW-0227">DNA damage</keyword>
<dbReference type="InterPro" id="IPR036322">
    <property type="entry name" value="WD40_repeat_dom_sf"/>
</dbReference>
<evidence type="ECO:0000256" key="2">
    <source>
        <dbReference type="ARBA" id="ARBA00005434"/>
    </source>
</evidence>
<evidence type="ECO:0000256" key="6">
    <source>
        <dbReference type="ARBA" id="ARBA00022786"/>
    </source>
</evidence>
<dbReference type="Pfam" id="PF00400">
    <property type="entry name" value="WD40"/>
    <property type="match status" value="1"/>
</dbReference>